<sequence>MKEVNTDSNELHKPWAINLQDVQFRYAKSSTETALNIPLWQVARGERVFLHGDSGSGKTTLLNLLSGVLTPTQGTIELLEQPFSTLSARRRDTFRAHHIGVVFQQFNLVPYLSVLKNIQLANHFAAKRDKDIVASANTMLAKLNLPSNVLHKPANALSVGQQQRVAIARALINQPELLLVDEPTSALDASARDAFMNILLEMCESAGASLIFVSHDMSLKDFFNSRIDMPSLHRPLEGAAC</sequence>
<name>A0ABS0WKS4_9ALTE</name>
<evidence type="ECO:0000313" key="6">
    <source>
        <dbReference type="Proteomes" id="UP000649232"/>
    </source>
</evidence>
<dbReference type="CDD" id="cd03255">
    <property type="entry name" value="ABC_MJ0796_LolCDE_FtsE"/>
    <property type="match status" value="1"/>
</dbReference>
<accession>A0ABS0WKS4</accession>
<dbReference type="PROSITE" id="PS50893">
    <property type="entry name" value="ABC_TRANSPORTER_2"/>
    <property type="match status" value="1"/>
</dbReference>
<evidence type="ECO:0000259" key="4">
    <source>
        <dbReference type="PROSITE" id="PS50893"/>
    </source>
</evidence>
<dbReference type="InterPro" id="IPR017871">
    <property type="entry name" value="ABC_transporter-like_CS"/>
</dbReference>
<feature type="domain" description="ABC transporter" evidence="4">
    <location>
        <begin position="17"/>
        <end position="239"/>
    </location>
</feature>
<dbReference type="InterPro" id="IPR027417">
    <property type="entry name" value="P-loop_NTPase"/>
</dbReference>
<dbReference type="InterPro" id="IPR015854">
    <property type="entry name" value="ABC_transpr_LolD-like"/>
</dbReference>
<dbReference type="RefSeq" id="WP_198826177.1">
    <property type="nucleotide sequence ID" value="NZ_JAEILT010000066.1"/>
</dbReference>
<evidence type="ECO:0000256" key="3">
    <source>
        <dbReference type="ARBA" id="ARBA00022840"/>
    </source>
</evidence>
<keyword evidence="1" id="KW-0813">Transport</keyword>
<dbReference type="InterPro" id="IPR003439">
    <property type="entry name" value="ABC_transporter-like_ATP-bd"/>
</dbReference>
<reference evidence="5 6" key="1">
    <citation type="submission" date="2020-12" db="EMBL/GenBank/DDBJ databases">
        <title>Draft genome sequences of nine environmental bacterial isolates colonizing plastic.</title>
        <authorList>
            <person name="Borre I."/>
            <person name="Sonnenschein E.C."/>
        </authorList>
    </citation>
    <scope>NUCLEOTIDE SEQUENCE [LARGE SCALE GENOMIC DNA]</scope>
    <source>
        <strain evidence="5 6">IB30</strain>
    </source>
</reference>
<dbReference type="SUPFAM" id="SSF52540">
    <property type="entry name" value="P-loop containing nucleoside triphosphate hydrolases"/>
    <property type="match status" value="1"/>
</dbReference>
<dbReference type="EMBL" id="JAEILT010000066">
    <property type="protein sequence ID" value="MBJ2139023.1"/>
    <property type="molecule type" value="Genomic_DNA"/>
</dbReference>
<evidence type="ECO:0000313" key="5">
    <source>
        <dbReference type="EMBL" id="MBJ2139023.1"/>
    </source>
</evidence>
<proteinExistence type="predicted"/>
<organism evidence="5 6">
    <name type="scientific">Paraglaciecola chathamensis</name>
    <dbReference type="NCBI Taxonomy" id="368405"/>
    <lineage>
        <taxon>Bacteria</taxon>
        <taxon>Pseudomonadati</taxon>
        <taxon>Pseudomonadota</taxon>
        <taxon>Gammaproteobacteria</taxon>
        <taxon>Alteromonadales</taxon>
        <taxon>Alteromonadaceae</taxon>
        <taxon>Paraglaciecola</taxon>
    </lineage>
</organism>
<evidence type="ECO:0000256" key="2">
    <source>
        <dbReference type="ARBA" id="ARBA00022741"/>
    </source>
</evidence>
<dbReference type="GO" id="GO:0005524">
    <property type="term" value="F:ATP binding"/>
    <property type="evidence" value="ECO:0007669"/>
    <property type="project" value="UniProtKB-KW"/>
</dbReference>
<protein>
    <submittedName>
        <fullName evidence="5">ABC transporter ATP-binding protein</fullName>
    </submittedName>
</protein>
<dbReference type="PANTHER" id="PTHR24220">
    <property type="entry name" value="IMPORT ATP-BINDING PROTEIN"/>
    <property type="match status" value="1"/>
</dbReference>
<dbReference type="Gene3D" id="3.40.50.300">
    <property type="entry name" value="P-loop containing nucleotide triphosphate hydrolases"/>
    <property type="match status" value="1"/>
</dbReference>
<keyword evidence="3 5" id="KW-0067">ATP-binding</keyword>
<dbReference type="Pfam" id="PF00005">
    <property type="entry name" value="ABC_tran"/>
    <property type="match status" value="1"/>
</dbReference>
<dbReference type="Proteomes" id="UP000649232">
    <property type="component" value="Unassembled WGS sequence"/>
</dbReference>
<dbReference type="PROSITE" id="PS00211">
    <property type="entry name" value="ABC_TRANSPORTER_1"/>
    <property type="match status" value="1"/>
</dbReference>
<dbReference type="InterPro" id="IPR017911">
    <property type="entry name" value="MacB-like_ATP-bd"/>
</dbReference>
<evidence type="ECO:0000256" key="1">
    <source>
        <dbReference type="ARBA" id="ARBA00022448"/>
    </source>
</evidence>
<gene>
    <name evidence="5" type="ORF">JEU11_21505</name>
</gene>
<comment type="caution">
    <text evidence="5">The sequence shown here is derived from an EMBL/GenBank/DDBJ whole genome shotgun (WGS) entry which is preliminary data.</text>
</comment>
<dbReference type="PANTHER" id="PTHR24220:SF611">
    <property type="entry name" value="ATP-BINDING COMPONENT OF ABC TRANSPORTER-RELATED"/>
    <property type="match status" value="1"/>
</dbReference>
<dbReference type="InterPro" id="IPR003593">
    <property type="entry name" value="AAA+_ATPase"/>
</dbReference>
<keyword evidence="2" id="KW-0547">Nucleotide-binding</keyword>
<dbReference type="SMART" id="SM00382">
    <property type="entry name" value="AAA"/>
    <property type="match status" value="1"/>
</dbReference>